<dbReference type="AlphaFoldDB" id="A0A841DHI6"/>
<dbReference type="GO" id="GO:0046872">
    <property type="term" value="F:metal ion binding"/>
    <property type="evidence" value="ECO:0007669"/>
    <property type="project" value="UniProtKB-KW"/>
</dbReference>
<dbReference type="SUPFAM" id="SSF56281">
    <property type="entry name" value="Metallo-hydrolase/oxidoreductase"/>
    <property type="match status" value="1"/>
</dbReference>
<protein>
    <submittedName>
        <fullName evidence="6">Glyoxylase-like metal-dependent hydrolase (Beta-lactamase superfamily II)</fullName>
    </submittedName>
</protein>
<evidence type="ECO:0000313" key="7">
    <source>
        <dbReference type="Proteomes" id="UP000562352"/>
    </source>
</evidence>
<dbReference type="InterPro" id="IPR001279">
    <property type="entry name" value="Metallo-B-lactamas"/>
</dbReference>
<dbReference type="Proteomes" id="UP000562352">
    <property type="component" value="Unassembled WGS sequence"/>
</dbReference>
<comment type="caution">
    <text evidence="6">The sequence shown here is derived from an EMBL/GenBank/DDBJ whole genome shotgun (WGS) entry which is preliminary data.</text>
</comment>
<evidence type="ECO:0000256" key="4">
    <source>
        <dbReference type="ARBA" id="ARBA00022833"/>
    </source>
</evidence>
<evidence type="ECO:0000313" key="6">
    <source>
        <dbReference type="EMBL" id="MBB5968173.1"/>
    </source>
</evidence>
<keyword evidence="2" id="KW-0479">Metal-binding</keyword>
<dbReference type="RefSeq" id="WP_221474601.1">
    <property type="nucleotide sequence ID" value="NZ_BAAAWZ010000001.1"/>
</dbReference>
<dbReference type="InterPro" id="IPR051013">
    <property type="entry name" value="MBL_superfamily_lactonases"/>
</dbReference>
<keyword evidence="3 6" id="KW-0378">Hydrolase</keyword>
<dbReference type="PANTHER" id="PTHR42978">
    <property type="entry name" value="QUORUM-QUENCHING LACTONASE YTNP-RELATED-RELATED"/>
    <property type="match status" value="1"/>
</dbReference>
<keyword evidence="4" id="KW-0862">Zinc</keyword>
<dbReference type="SMART" id="SM00849">
    <property type="entry name" value="Lactamase_B"/>
    <property type="match status" value="1"/>
</dbReference>
<dbReference type="Pfam" id="PF00753">
    <property type="entry name" value="Lactamase_B"/>
    <property type="match status" value="1"/>
</dbReference>
<proteinExistence type="inferred from homology"/>
<evidence type="ECO:0000259" key="5">
    <source>
        <dbReference type="SMART" id="SM00849"/>
    </source>
</evidence>
<feature type="domain" description="Metallo-beta-lactamase" evidence="5">
    <location>
        <begin position="88"/>
        <end position="292"/>
    </location>
</feature>
<name>A0A841DHI6_PLAVE</name>
<dbReference type="GO" id="GO:0016787">
    <property type="term" value="F:hydrolase activity"/>
    <property type="evidence" value="ECO:0007669"/>
    <property type="project" value="UniProtKB-KW"/>
</dbReference>
<gene>
    <name evidence="6" type="ORF">FHS22_007494</name>
</gene>
<reference evidence="6 7" key="1">
    <citation type="submission" date="2020-08" db="EMBL/GenBank/DDBJ databases">
        <title>Genomic Encyclopedia of Type Strains, Phase III (KMG-III): the genomes of soil and plant-associated and newly described type strains.</title>
        <authorList>
            <person name="Whitman W."/>
        </authorList>
    </citation>
    <scope>NUCLEOTIDE SEQUENCE [LARGE SCALE GENOMIC DNA]</scope>
    <source>
        <strain evidence="6 7">CECT 3303</strain>
    </source>
</reference>
<evidence type="ECO:0000256" key="3">
    <source>
        <dbReference type="ARBA" id="ARBA00022801"/>
    </source>
</evidence>
<evidence type="ECO:0000256" key="2">
    <source>
        <dbReference type="ARBA" id="ARBA00022723"/>
    </source>
</evidence>
<dbReference type="PANTHER" id="PTHR42978:SF6">
    <property type="entry name" value="QUORUM-QUENCHING LACTONASE YTNP-RELATED"/>
    <property type="match status" value="1"/>
</dbReference>
<dbReference type="Gene3D" id="3.60.15.10">
    <property type="entry name" value="Ribonuclease Z/Hydroxyacylglutathione hydrolase-like"/>
    <property type="match status" value="1"/>
</dbReference>
<comment type="similarity">
    <text evidence="1">Belongs to the metallo-beta-lactamase superfamily.</text>
</comment>
<dbReference type="InterPro" id="IPR036866">
    <property type="entry name" value="RibonucZ/Hydroxyglut_hydro"/>
</dbReference>
<dbReference type="EMBL" id="JACHJJ010000058">
    <property type="protein sequence ID" value="MBB5968173.1"/>
    <property type="molecule type" value="Genomic_DNA"/>
</dbReference>
<evidence type="ECO:0000256" key="1">
    <source>
        <dbReference type="ARBA" id="ARBA00007749"/>
    </source>
</evidence>
<organism evidence="6 7">
    <name type="scientific">Planomonospora venezuelensis</name>
    <dbReference type="NCBI Taxonomy" id="1999"/>
    <lineage>
        <taxon>Bacteria</taxon>
        <taxon>Bacillati</taxon>
        <taxon>Actinomycetota</taxon>
        <taxon>Actinomycetes</taxon>
        <taxon>Streptosporangiales</taxon>
        <taxon>Streptosporangiaceae</taxon>
        <taxon>Planomonospora</taxon>
    </lineage>
</organism>
<keyword evidence="7" id="KW-1185">Reference proteome</keyword>
<sequence>MVALVADDATTPCLEEGNAIMANSAVDQDERLRRPAGIRSVWLGETKVSFVPDGAIQGRPGRWLPDTTDETWAAHPQYLDASGHLVASIGGLLVENGDRALLIDAGWGRVSLPAEPGSPNGAVYGGALLDSLAELGRRPEEIETVAFSHLHIDHLGWAWHPAPGSDQPVFTRAEYVVAEPEWAQRDLLAHGITEEEAAMLTPRVRTVTDGQEVFPGVRVQITGGHTAGHTQYVITGGGTRLIAFGDALHSPIQVDHPEWSCLYDHDPVQAAEHRHHLIAALEEPDTIGFGIHFADAVFGQVRRDGAGSAWRPLDL</sequence>
<accession>A0A841DHI6</accession>